<feature type="region of interest" description="Disordered" evidence="1">
    <location>
        <begin position="90"/>
        <end position="163"/>
    </location>
</feature>
<gene>
    <name evidence="2" type="ORF">QQZ08_001316</name>
</gene>
<name>A0ABR1IEF4_9HYPO</name>
<evidence type="ECO:0000313" key="3">
    <source>
        <dbReference type="Proteomes" id="UP001498421"/>
    </source>
</evidence>
<comment type="caution">
    <text evidence="2">The sequence shown here is derived from an EMBL/GenBank/DDBJ whole genome shotgun (WGS) entry which is preliminary data.</text>
</comment>
<dbReference type="Proteomes" id="UP001498421">
    <property type="component" value="Unassembled WGS sequence"/>
</dbReference>
<keyword evidence="3" id="KW-1185">Reference proteome</keyword>
<sequence length="163" mass="17999">MATAEEPGHFCFGYAEPGKKDKRCAHCVLQNCTCERDEWSIKDEFKYAKELSLACVHWAMAMNSDTPPTDRPDAVAAAAKVLTTLTKQSDASFDRQLARKPGELRHPWDHSPQKKTGAEIAADVAAAAAVDDDDDDDNTDTDSEPHIATRDKEDDYVAGRMEL</sequence>
<reference evidence="2 3" key="1">
    <citation type="journal article" date="2025" name="Microbiol. Resour. Announc.">
        <title>Draft genome sequences for Neonectria magnoliae and Neonectria punicea, canker pathogens of Liriodendron tulipifera and Acer saccharum in West Virginia.</title>
        <authorList>
            <person name="Petronek H.M."/>
            <person name="Kasson M.T."/>
            <person name="Metheny A.M."/>
            <person name="Stauder C.M."/>
            <person name="Lovett B."/>
            <person name="Lynch S.C."/>
            <person name="Garnas J.R."/>
            <person name="Kasson L.R."/>
            <person name="Stajich J.E."/>
        </authorList>
    </citation>
    <scope>NUCLEOTIDE SEQUENCE [LARGE SCALE GENOMIC DNA]</scope>
    <source>
        <strain evidence="2 3">NRRL 64651</strain>
    </source>
</reference>
<organism evidence="2 3">
    <name type="scientific">Neonectria magnoliae</name>
    <dbReference type="NCBI Taxonomy" id="2732573"/>
    <lineage>
        <taxon>Eukaryota</taxon>
        <taxon>Fungi</taxon>
        <taxon>Dikarya</taxon>
        <taxon>Ascomycota</taxon>
        <taxon>Pezizomycotina</taxon>
        <taxon>Sordariomycetes</taxon>
        <taxon>Hypocreomycetidae</taxon>
        <taxon>Hypocreales</taxon>
        <taxon>Nectriaceae</taxon>
        <taxon>Neonectria</taxon>
    </lineage>
</organism>
<proteinExistence type="predicted"/>
<protein>
    <submittedName>
        <fullName evidence="2">Uncharacterized protein</fullName>
    </submittedName>
</protein>
<feature type="compositionally biased region" description="Acidic residues" evidence="1">
    <location>
        <begin position="130"/>
        <end position="142"/>
    </location>
</feature>
<accession>A0ABR1IEF4</accession>
<feature type="compositionally biased region" description="Basic and acidic residues" evidence="1">
    <location>
        <begin position="92"/>
        <end position="112"/>
    </location>
</feature>
<evidence type="ECO:0000256" key="1">
    <source>
        <dbReference type="SAM" id="MobiDB-lite"/>
    </source>
</evidence>
<dbReference type="EMBL" id="JAZAVK010000007">
    <property type="protein sequence ID" value="KAK7432026.1"/>
    <property type="molecule type" value="Genomic_DNA"/>
</dbReference>
<evidence type="ECO:0000313" key="2">
    <source>
        <dbReference type="EMBL" id="KAK7432026.1"/>
    </source>
</evidence>
<feature type="compositionally biased region" description="Basic and acidic residues" evidence="1">
    <location>
        <begin position="143"/>
        <end position="163"/>
    </location>
</feature>